<organism evidence="2 3">
    <name type="scientific">Fimbriiglobus ruber</name>
    <dbReference type="NCBI Taxonomy" id="1908690"/>
    <lineage>
        <taxon>Bacteria</taxon>
        <taxon>Pseudomonadati</taxon>
        <taxon>Planctomycetota</taxon>
        <taxon>Planctomycetia</taxon>
        <taxon>Gemmatales</taxon>
        <taxon>Gemmataceae</taxon>
        <taxon>Fimbriiglobus</taxon>
    </lineage>
</organism>
<dbReference type="InterPro" id="IPR005302">
    <property type="entry name" value="MoCF_Sase_C"/>
</dbReference>
<dbReference type="SUPFAM" id="SSF50800">
    <property type="entry name" value="PK beta-barrel domain-like"/>
    <property type="match status" value="1"/>
</dbReference>
<dbReference type="InterPro" id="IPR052353">
    <property type="entry name" value="Benzoxazolinone_Detox_Enz"/>
</dbReference>
<feature type="domain" description="MOSC" evidence="1">
    <location>
        <begin position="36"/>
        <end position="171"/>
    </location>
</feature>
<dbReference type="GO" id="GO:0030151">
    <property type="term" value="F:molybdenum ion binding"/>
    <property type="evidence" value="ECO:0007669"/>
    <property type="project" value="InterPro"/>
</dbReference>
<dbReference type="OrthoDB" id="9786134at2"/>
<reference evidence="3" key="1">
    <citation type="submission" date="2017-06" db="EMBL/GenBank/DDBJ databases">
        <title>Genome analysis of Fimbriiglobus ruber SP5, the first member of the order Planctomycetales with confirmed chitinolytic capability.</title>
        <authorList>
            <person name="Ravin N.V."/>
            <person name="Rakitin A.L."/>
            <person name="Ivanova A.A."/>
            <person name="Beletsky A.V."/>
            <person name="Kulichevskaya I.S."/>
            <person name="Mardanov A.V."/>
            <person name="Dedysh S.N."/>
        </authorList>
    </citation>
    <scope>NUCLEOTIDE SEQUENCE [LARGE SCALE GENOMIC DNA]</scope>
    <source>
        <strain evidence="3">SP5</strain>
    </source>
</reference>
<dbReference type="InterPro" id="IPR011037">
    <property type="entry name" value="Pyrv_Knase-like_insert_dom_sf"/>
</dbReference>
<protein>
    <recommendedName>
        <fullName evidence="1">MOSC domain-containing protein</fullName>
    </recommendedName>
</protein>
<dbReference type="Proteomes" id="UP000214646">
    <property type="component" value="Unassembled WGS sequence"/>
</dbReference>
<evidence type="ECO:0000313" key="3">
    <source>
        <dbReference type="Proteomes" id="UP000214646"/>
    </source>
</evidence>
<proteinExistence type="predicted"/>
<dbReference type="PROSITE" id="PS51340">
    <property type="entry name" value="MOSC"/>
    <property type="match status" value="1"/>
</dbReference>
<dbReference type="AlphaFoldDB" id="A0A225E7X7"/>
<dbReference type="Gene3D" id="2.40.33.20">
    <property type="entry name" value="PK beta-barrel domain-like"/>
    <property type="match status" value="1"/>
</dbReference>
<gene>
    <name evidence="2" type="ORF">FRUB_02459</name>
</gene>
<dbReference type="Pfam" id="PF03473">
    <property type="entry name" value="MOSC"/>
    <property type="match status" value="1"/>
</dbReference>
<name>A0A225E7X7_9BACT</name>
<evidence type="ECO:0000313" key="2">
    <source>
        <dbReference type="EMBL" id="OWK44527.1"/>
    </source>
</evidence>
<dbReference type="InterPro" id="IPR005163">
    <property type="entry name" value="Tri_helical_YiiM-like"/>
</dbReference>
<dbReference type="EMBL" id="NIDE01000003">
    <property type="protein sequence ID" value="OWK44527.1"/>
    <property type="molecule type" value="Genomic_DNA"/>
</dbReference>
<sequence>MTAVVLSIQVGLPRHLGTSDATSHFDQPWTSGFFKEPIAGPVHVGWTNLSGDGQADLVNHGGVDKAVLAYAATHYPAWRAELGQTELPYGAFGENLTIDGVTEGDVCIGDVWRAGLVVFEVSQPRQPCWKLARRWRIQELPGRVVETGRSGWYLRVREMGTIEAGTGMELVARPNPEWTVTRANHVMYFQRLDTAAMEELAAVPGLSASWQETLVERARRLHEAKKVL</sequence>
<keyword evidence="3" id="KW-1185">Reference proteome</keyword>
<dbReference type="Pfam" id="PF03475">
    <property type="entry name" value="YiiM_3-alpha"/>
    <property type="match status" value="1"/>
</dbReference>
<dbReference type="GO" id="GO:0030170">
    <property type="term" value="F:pyridoxal phosphate binding"/>
    <property type="evidence" value="ECO:0007669"/>
    <property type="project" value="InterPro"/>
</dbReference>
<dbReference type="PANTHER" id="PTHR30212:SF2">
    <property type="entry name" value="PROTEIN YIIM"/>
    <property type="match status" value="1"/>
</dbReference>
<dbReference type="RefSeq" id="WP_088253779.1">
    <property type="nucleotide sequence ID" value="NZ_NIDE01000003.1"/>
</dbReference>
<dbReference type="GO" id="GO:0003824">
    <property type="term" value="F:catalytic activity"/>
    <property type="evidence" value="ECO:0007669"/>
    <property type="project" value="InterPro"/>
</dbReference>
<accession>A0A225E7X7</accession>
<dbReference type="PANTHER" id="PTHR30212">
    <property type="entry name" value="PROTEIN YIIM"/>
    <property type="match status" value="1"/>
</dbReference>
<evidence type="ECO:0000259" key="1">
    <source>
        <dbReference type="PROSITE" id="PS51340"/>
    </source>
</evidence>
<comment type="caution">
    <text evidence="2">The sequence shown here is derived from an EMBL/GenBank/DDBJ whole genome shotgun (WGS) entry which is preliminary data.</text>
</comment>